<accession>A0ABW2PDH2</accession>
<dbReference type="PANTHER" id="PTHR42920:SF11">
    <property type="entry name" value="INNER MEMBRANE PROTEIN YTFF"/>
    <property type="match status" value="1"/>
</dbReference>
<dbReference type="Proteomes" id="UP001596496">
    <property type="component" value="Unassembled WGS sequence"/>
</dbReference>
<feature type="transmembrane region" description="Helical" evidence="7">
    <location>
        <begin position="275"/>
        <end position="295"/>
    </location>
</feature>
<keyword evidence="3" id="KW-1003">Cell membrane</keyword>
<feature type="transmembrane region" description="Helical" evidence="7">
    <location>
        <begin position="43"/>
        <end position="60"/>
    </location>
</feature>
<evidence type="ECO:0000313" key="9">
    <source>
        <dbReference type="EMBL" id="MFC7385231.1"/>
    </source>
</evidence>
<feature type="transmembrane region" description="Helical" evidence="7">
    <location>
        <begin position="243"/>
        <end position="263"/>
    </location>
</feature>
<reference evidence="10" key="1">
    <citation type="journal article" date="2019" name="Int. J. Syst. Evol. Microbiol.">
        <title>The Global Catalogue of Microorganisms (GCM) 10K type strain sequencing project: providing services to taxonomists for standard genome sequencing and annotation.</title>
        <authorList>
            <consortium name="The Broad Institute Genomics Platform"/>
            <consortium name="The Broad Institute Genome Sequencing Center for Infectious Disease"/>
            <person name="Wu L."/>
            <person name="Ma J."/>
        </authorList>
    </citation>
    <scope>NUCLEOTIDE SEQUENCE [LARGE SCALE GENOMIC DNA]</scope>
    <source>
        <strain evidence="10">CECT 7649</strain>
    </source>
</reference>
<keyword evidence="6 7" id="KW-0472">Membrane</keyword>
<feature type="domain" description="EamA" evidence="8">
    <location>
        <begin position="213"/>
        <end position="349"/>
    </location>
</feature>
<feature type="transmembrane region" description="Helical" evidence="7">
    <location>
        <begin position="189"/>
        <end position="206"/>
    </location>
</feature>
<dbReference type="InterPro" id="IPR037185">
    <property type="entry name" value="EmrE-like"/>
</dbReference>
<keyword evidence="5 7" id="KW-1133">Transmembrane helix</keyword>
<proteinExistence type="inferred from homology"/>
<evidence type="ECO:0000256" key="1">
    <source>
        <dbReference type="ARBA" id="ARBA00004651"/>
    </source>
</evidence>
<organism evidence="9 10">
    <name type="scientific">Sphaerisporangium rhizosphaerae</name>
    <dbReference type="NCBI Taxonomy" id="2269375"/>
    <lineage>
        <taxon>Bacteria</taxon>
        <taxon>Bacillati</taxon>
        <taxon>Actinomycetota</taxon>
        <taxon>Actinomycetes</taxon>
        <taxon>Streptosporangiales</taxon>
        <taxon>Streptosporangiaceae</taxon>
        <taxon>Sphaerisporangium</taxon>
    </lineage>
</organism>
<comment type="caution">
    <text evidence="9">The sequence shown here is derived from an EMBL/GenBank/DDBJ whole genome shotgun (WGS) entry which is preliminary data.</text>
</comment>
<sequence>MTHVSVRRGMLYVTVAAAIWGTGGPAAAVLYRVSGLGPVAVSFWRFVFGALLLFAAARLARLGDRRTGITHRPAEAHVTPAKAQVASVQAHSQDAGIRARRPHIGGRQPAVRVRRPEVRGQRLEVRERRSGWAGLVLVGAGLAVSQAAYFGAVAASGVAVATATTLGASPALVALGARLLLAERLGRRGAISMGLALAGLALLMGGPSGGSVTGIGLALLSAVAYAGVTLLSRHSGRSDHSRTAGTAMWGFAVGGVLLLPVAAAEGLLPSGGAMASVALLGYLGAMPTALAYSLFFAGLASVRATTASVVALLEPAGATVLGVLVLGERLTATSAAGAAVLLASVAVLATGEQSESPRQDGSG</sequence>
<feature type="transmembrane region" description="Helical" evidence="7">
    <location>
        <begin position="212"/>
        <end position="231"/>
    </location>
</feature>
<dbReference type="RefSeq" id="WP_380829154.1">
    <property type="nucleotide sequence ID" value="NZ_JBHTCG010000017.1"/>
</dbReference>
<protein>
    <submittedName>
        <fullName evidence="9">DMT family transporter</fullName>
    </submittedName>
</protein>
<feature type="transmembrane region" description="Helical" evidence="7">
    <location>
        <begin position="132"/>
        <end position="152"/>
    </location>
</feature>
<dbReference type="Pfam" id="PF00892">
    <property type="entry name" value="EamA"/>
    <property type="match status" value="1"/>
</dbReference>
<evidence type="ECO:0000313" key="10">
    <source>
        <dbReference type="Proteomes" id="UP001596496"/>
    </source>
</evidence>
<evidence type="ECO:0000259" key="8">
    <source>
        <dbReference type="Pfam" id="PF00892"/>
    </source>
</evidence>
<evidence type="ECO:0000256" key="6">
    <source>
        <dbReference type="ARBA" id="ARBA00023136"/>
    </source>
</evidence>
<dbReference type="InterPro" id="IPR051258">
    <property type="entry name" value="Diverse_Substrate_Transporter"/>
</dbReference>
<gene>
    <name evidence="9" type="ORF">ACFQSB_23685</name>
</gene>
<feature type="transmembrane region" description="Helical" evidence="7">
    <location>
        <begin position="12"/>
        <end position="31"/>
    </location>
</feature>
<comment type="similarity">
    <text evidence="2">Belongs to the EamA transporter family.</text>
</comment>
<comment type="subcellular location">
    <subcellularLocation>
        <location evidence="1">Cell membrane</location>
        <topology evidence="1">Multi-pass membrane protein</topology>
    </subcellularLocation>
</comment>
<keyword evidence="4 7" id="KW-0812">Transmembrane</keyword>
<dbReference type="SUPFAM" id="SSF103481">
    <property type="entry name" value="Multidrug resistance efflux transporter EmrE"/>
    <property type="match status" value="2"/>
</dbReference>
<dbReference type="InterPro" id="IPR000620">
    <property type="entry name" value="EamA_dom"/>
</dbReference>
<feature type="transmembrane region" description="Helical" evidence="7">
    <location>
        <begin position="158"/>
        <end position="177"/>
    </location>
</feature>
<keyword evidence="10" id="KW-1185">Reference proteome</keyword>
<evidence type="ECO:0000256" key="2">
    <source>
        <dbReference type="ARBA" id="ARBA00007362"/>
    </source>
</evidence>
<dbReference type="PANTHER" id="PTHR42920">
    <property type="entry name" value="OS03G0707200 PROTEIN-RELATED"/>
    <property type="match status" value="1"/>
</dbReference>
<dbReference type="EMBL" id="JBHTCG010000017">
    <property type="protein sequence ID" value="MFC7385231.1"/>
    <property type="molecule type" value="Genomic_DNA"/>
</dbReference>
<evidence type="ECO:0000256" key="4">
    <source>
        <dbReference type="ARBA" id="ARBA00022692"/>
    </source>
</evidence>
<evidence type="ECO:0000256" key="3">
    <source>
        <dbReference type="ARBA" id="ARBA00022475"/>
    </source>
</evidence>
<name>A0ABW2PDH2_9ACTN</name>
<evidence type="ECO:0000256" key="7">
    <source>
        <dbReference type="SAM" id="Phobius"/>
    </source>
</evidence>
<evidence type="ECO:0000256" key="5">
    <source>
        <dbReference type="ARBA" id="ARBA00022989"/>
    </source>
</evidence>